<reference evidence="4 5" key="1">
    <citation type="journal article" date="2019" name="Nat. Ecol. Evol.">
        <title>Megaphylogeny resolves global patterns of mushroom evolution.</title>
        <authorList>
            <person name="Varga T."/>
            <person name="Krizsan K."/>
            <person name="Foldi C."/>
            <person name="Dima B."/>
            <person name="Sanchez-Garcia M."/>
            <person name="Sanchez-Ramirez S."/>
            <person name="Szollosi G.J."/>
            <person name="Szarkandi J.G."/>
            <person name="Papp V."/>
            <person name="Albert L."/>
            <person name="Andreopoulos W."/>
            <person name="Angelini C."/>
            <person name="Antonin V."/>
            <person name="Barry K.W."/>
            <person name="Bougher N.L."/>
            <person name="Buchanan P."/>
            <person name="Buyck B."/>
            <person name="Bense V."/>
            <person name="Catcheside P."/>
            <person name="Chovatia M."/>
            <person name="Cooper J."/>
            <person name="Damon W."/>
            <person name="Desjardin D."/>
            <person name="Finy P."/>
            <person name="Geml J."/>
            <person name="Haridas S."/>
            <person name="Hughes K."/>
            <person name="Justo A."/>
            <person name="Karasinski D."/>
            <person name="Kautmanova I."/>
            <person name="Kiss B."/>
            <person name="Kocsube S."/>
            <person name="Kotiranta H."/>
            <person name="LaButti K.M."/>
            <person name="Lechner B.E."/>
            <person name="Liimatainen K."/>
            <person name="Lipzen A."/>
            <person name="Lukacs Z."/>
            <person name="Mihaltcheva S."/>
            <person name="Morgado L.N."/>
            <person name="Niskanen T."/>
            <person name="Noordeloos M.E."/>
            <person name="Ohm R.A."/>
            <person name="Ortiz-Santana B."/>
            <person name="Ovrebo C."/>
            <person name="Racz N."/>
            <person name="Riley R."/>
            <person name="Savchenko A."/>
            <person name="Shiryaev A."/>
            <person name="Soop K."/>
            <person name="Spirin V."/>
            <person name="Szebenyi C."/>
            <person name="Tomsovsky M."/>
            <person name="Tulloss R.E."/>
            <person name="Uehling J."/>
            <person name="Grigoriev I.V."/>
            <person name="Vagvolgyi C."/>
            <person name="Papp T."/>
            <person name="Martin F.M."/>
            <person name="Miettinen O."/>
            <person name="Hibbett D.S."/>
            <person name="Nagy L.G."/>
        </authorList>
    </citation>
    <scope>NUCLEOTIDE SEQUENCE [LARGE SCALE GENOMIC DNA]</scope>
    <source>
        <strain evidence="4 5">FP101781</strain>
    </source>
</reference>
<feature type="compositionally biased region" description="Pro residues" evidence="2">
    <location>
        <begin position="328"/>
        <end position="337"/>
    </location>
</feature>
<comment type="caution">
    <text evidence="4">The sequence shown here is derived from an EMBL/GenBank/DDBJ whole genome shotgun (WGS) entry which is preliminary data.</text>
</comment>
<dbReference type="InterPro" id="IPR022771">
    <property type="entry name" value="WAPL_C"/>
</dbReference>
<sequence length="928" mass="101010">MPPPTTTYGKRSVKRKTNDHAGPDASNSATAATASDDDELLLQSTRPVVQKKRRIEPIQGTPDIKRGEPMYPTEDETDSKPQITATFSTPTKGSTRRVDLAESLSKPGQRESSIFQNIEPGSQRLPAHQASPNKSGSPTKLAKRMLSRSKTETAVENSSNPFSLADNRSPSMPTLSSPQEDLPPFQPPSRSPARTNTVQGLASATTSTNPDPSSSMLHRPVPASTSISKSLSRTYAGRSRSYLVPLGPSNGLEDVEEDEEFSRESYATLRQRWGVDESEDDPHNLNTDDDQLSGQSPARSPSKARAVGSRTPVVSPSKGKSKAGLQQPKPPPLPPNMMNPLKSITELRNKGESRRFLDDVAYLLDGMDKPQGTGLIRSSALEMVTKLCDTDFFRKSKAADVFSKVYDLFLGVGVGRGDKVLDTLFVLFAVLVSKDPSSLTELESQASENPEVKGKGKGPLDNLSSILFSLLESTSSSDFDPLVLVAPGGTYTDAELRRAGLGKKEKATMVSILSIIRKKSGIFPAGAKITTPLLITRVLLCLPPSVISQHHLPALLSSLRQSLRPLETWRIKAGSNLGLDEAIEFENVYAHLRLLDLYLLGQWAPDVISSQQDEGPSANDSALAGARQEWLVAVLIALGVHAEMATVKDKEDDKRRVDSVGATKCLESVLRVLVSLTHGDEGWARSVALDDAWALRFLTRIVARAGEDVAKGRDEVVKGVVRMEEGDGYDEGETAAEADPRVSPREKAKSLDRLCLSLALLTNLVQTVADVKDVIRETYLDPSCSLRKAQCLNDCSCYQAKNVSVLDILVRLYVRQGADQEQIEKGGDHEDSLQVDADASFLRGHLAVLFGLCMRGNTTNQKTLLNLLPGPQSNPKIKLNRLVDQARQFVSFFEIIEGQAQEAQRENSSRTGAEILRFLEDLRDGASS</sequence>
<name>A0A4Y7TSI3_COPMI</name>
<organism evidence="4 5">
    <name type="scientific">Coprinellus micaceus</name>
    <name type="common">Glistening ink-cap mushroom</name>
    <name type="synonym">Coprinus micaceus</name>
    <dbReference type="NCBI Taxonomy" id="71717"/>
    <lineage>
        <taxon>Eukaryota</taxon>
        <taxon>Fungi</taxon>
        <taxon>Dikarya</taxon>
        <taxon>Basidiomycota</taxon>
        <taxon>Agaricomycotina</taxon>
        <taxon>Agaricomycetes</taxon>
        <taxon>Agaricomycetidae</taxon>
        <taxon>Agaricales</taxon>
        <taxon>Agaricineae</taxon>
        <taxon>Psathyrellaceae</taxon>
        <taxon>Coprinellus</taxon>
    </lineage>
</organism>
<dbReference type="EMBL" id="QPFP01000005">
    <property type="protein sequence ID" value="TEB36542.1"/>
    <property type="molecule type" value="Genomic_DNA"/>
</dbReference>
<dbReference type="PANTHER" id="PTHR22100">
    <property type="entry name" value="WINGS APART-LIKE PROTEIN HOMOLOG"/>
    <property type="match status" value="1"/>
</dbReference>
<dbReference type="PANTHER" id="PTHR22100:SF13">
    <property type="entry name" value="WINGS APART-LIKE PROTEIN HOMOLOG"/>
    <property type="match status" value="1"/>
</dbReference>
<protein>
    <recommendedName>
        <fullName evidence="3">Wings apart-like protein C-terminal domain-containing protein</fullName>
    </recommendedName>
</protein>
<dbReference type="AlphaFoldDB" id="A0A4Y7TSI3"/>
<evidence type="ECO:0000313" key="4">
    <source>
        <dbReference type="EMBL" id="TEB36542.1"/>
    </source>
</evidence>
<evidence type="ECO:0000256" key="1">
    <source>
        <dbReference type="ARBA" id="ARBA00006854"/>
    </source>
</evidence>
<evidence type="ECO:0000313" key="5">
    <source>
        <dbReference type="Proteomes" id="UP000298030"/>
    </source>
</evidence>
<feature type="compositionally biased region" description="Polar residues" evidence="2">
    <location>
        <begin position="110"/>
        <end position="120"/>
    </location>
</feature>
<feature type="compositionally biased region" description="Polar residues" evidence="2">
    <location>
        <begin position="223"/>
        <end position="233"/>
    </location>
</feature>
<comment type="similarity">
    <text evidence="1">Belongs to the WAPL family.</text>
</comment>
<feature type="region of interest" description="Disordered" evidence="2">
    <location>
        <begin position="1"/>
        <end position="341"/>
    </location>
</feature>
<dbReference type="InterPro" id="IPR011989">
    <property type="entry name" value="ARM-like"/>
</dbReference>
<feature type="compositionally biased region" description="Polar residues" evidence="2">
    <location>
        <begin position="80"/>
        <end position="93"/>
    </location>
</feature>
<feature type="compositionally biased region" description="Polar residues" evidence="2">
    <location>
        <begin position="192"/>
        <end position="216"/>
    </location>
</feature>
<proteinExistence type="inferred from homology"/>
<evidence type="ECO:0000259" key="3">
    <source>
        <dbReference type="Pfam" id="PF07814"/>
    </source>
</evidence>
<keyword evidence="5" id="KW-1185">Reference proteome</keyword>
<dbReference type="STRING" id="71717.A0A4Y7TSI3"/>
<dbReference type="Pfam" id="PF07814">
    <property type="entry name" value="WAPL"/>
    <property type="match status" value="1"/>
</dbReference>
<feature type="domain" description="Wings apart-like protein C-terminal" evidence="3">
    <location>
        <begin position="341"/>
        <end position="405"/>
    </location>
</feature>
<evidence type="ECO:0000256" key="2">
    <source>
        <dbReference type="SAM" id="MobiDB-lite"/>
    </source>
</evidence>
<dbReference type="Gene3D" id="1.25.10.10">
    <property type="entry name" value="Leucine-rich Repeat Variant"/>
    <property type="match status" value="2"/>
</dbReference>
<gene>
    <name evidence="4" type="ORF">FA13DRAFT_1810213</name>
</gene>
<feature type="compositionally biased region" description="Polar residues" evidence="2">
    <location>
        <begin position="152"/>
        <end position="179"/>
    </location>
</feature>
<dbReference type="InterPro" id="IPR039874">
    <property type="entry name" value="WAPL"/>
</dbReference>
<accession>A0A4Y7TSI3</accession>
<feature type="compositionally biased region" description="Low complexity" evidence="2">
    <location>
        <begin position="24"/>
        <end position="34"/>
    </location>
</feature>
<dbReference type="OrthoDB" id="78088at2759"/>
<dbReference type="Proteomes" id="UP000298030">
    <property type="component" value="Unassembled WGS sequence"/>
</dbReference>